<dbReference type="EMBL" id="LAZR01040747">
    <property type="protein sequence ID" value="KKL13721.1"/>
    <property type="molecule type" value="Genomic_DNA"/>
</dbReference>
<comment type="caution">
    <text evidence="2">The sequence shown here is derived from an EMBL/GenBank/DDBJ whole genome shotgun (WGS) entry which is preliminary data.</text>
</comment>
<protein>
    <recommendedName>
        <fullName evidence="1">Integrase catalytic domain-containing protein</fullName>
    </recommendedName>
</protein>
<dbReference type="Gene3D" id="3.30.420.10">
    <property type="entry name" value="Ribonuclease H-like superfamily/Ribonuclease H"/>
    <property type="match status" value="1"/>
</dbReference>
<dbReference type="InterPro" id="IPR001584">
    <property type="entry name" value="Integrase_cat-core"/>
</dbReference>
<accession>A0A0F9D7I7</accession>
<gene>
    <name evidence="2" type="ORF">LCGC14_2522940</name>
</gene>
<dbReference type="AlphaFoldDB" id="A0A0F9D7I7"/>
<dbReference type="PANTHER" id="PTHR46889">
    <property type="entry name" value="TRANSPOSASE INSF FOR INSERTION SEQUENCE IS3B-RELATED"/>
    <property type="match status" value="1"/>
</dbReference>
<evidence type="ECO:0000313" key="2">
    <source>
        <dbReference type="EMBL" id="KKL13721.1"/>
    </source>
</evidence>
<dbReference type="SUPFAM" id="SSF53098">
    <property type="entry name" value="Ribonuclease H-like"/>
    <property type="match status" value="1"/>
</dbReference>
<dbReference type="PANTHER" id="PTHR46889:SF4">
    <property type="entry name" value="TRANSPOSASE INSO FOR INSERTION SEQUENCE ELEMENT IS911B-RELATED"/>
    <property type="match status" value="1"/>
</dbReference>
<proteinExistence type="predicted"/>
<name>A0A0F9D7I7_9ZZZZ</name>
<dbReference type="InterPro" id="IPR012337">
    <property type="entry name" value="RNaseH-like_sf"/>
</dbReference>
<dbReference type="InterPro" id="IPR036397">
    <property type="entry name" value="RNaseH_sf"/>
</dbReference>
<dbReference type="InterPro" id="IPR050900">
    <property type="entry name" value="Transposase_IS3/IS150/IS904"/>
</dbReference>
<dbReference type="GO" id="GO:0003676">
    <property type="term" value="F:nucleic acid binding"/>
    <property type="evidence" value="ECO:0007669"/>
    <property type="project" value="InterPro"/>
</dbReference>
<evidence type="ECO:0000259" key="1">
    <source>
        <dbReference type="PROSITE" id="PS50994"/>
    </source>
</evidence>
<sequence length="161" mass="18613">MKRPEVQLAAGKEYHTKTTRPHQMWATDASYFRVVGWGYYYLVTVMDDYSRFILAWKLQKDMSANSLIEVVQEAVDATGMTDVPVEDRTKLLSDNGAGYVSRSFRDYLHLVGIRHILAAPFHPQTNGKLERYHQSIKREVNQLPYEAPSHLDKAITDFVEY</sequence>
<feature type="non-terminal residue" evidence="2">
    <location>
        <position position="161"/>
    </location>
</feature>
<dbReference type="GO" id="GO:0015074">
    <property type="term" value="P:DNA integration"/>
    <property type="evidence" value="ECO:0007669"/>
    <property type="project" value="InterPro"/>
</dbReference>
<reference evidence="2" key="1">
    <citation type="journal article" date="2015" name="Nature">
        <title>Complex archaea that bridge the gap between prokaryotes and eukaryotes.</title>
        <authorList>
            <person name="Spang A."/>
            <person name="Saw J.H."/>
            <person name="Jorgensen S.L."/>
            <person name="Zaremba-Niedzwiedzka K."/>
            <person name="Martijn J."/>
            <person name="Lind A.E."/>
            <person name="van Eijk R."/>
            <person name="Schleper C."/>
            <person name="Guy L."/>
            <person name="Ettema T.J."/>
        </authorList>
    </citation>
    <scope>NUCLEOTIDE SEQUENCE</scope>
</reference>
<dbReference type="Pfam" id="PF00665">
    <property type="entry name" value="rve"/>
    <property type="match status" value="1"/>
</dbReference>
<organism evidence="2">
    <name type="scientific">marine sediment metagenome</name>
    <dbReference type="NCBI Taxonomy" id="412755"/>
    <lineage>
        <taxon>unclassified sequences</taxon>
        <taxon>metagenomes</taxon>
        <taxon>ecological metagenomes</taxon>
    </lineage>
</organism>
<feature type="domain" description="Integrase catalytic" evidence="1">
    <location>
        <begin position="17"/>
        <end position="161"/>
    </location>
</feature>
<dbReference type="PROSITE" id="PS50994">
    <property type="entry name" value="INTEGRASE"/>
    <property type="match status" value="1"/>
</dbReference>